<accession>A0A6H1ZYA9</accession>
<organism evidence="2">
    <name type="scientific">viral metagenome</name>
    <dbReference type="NCBI Taxonomy" id="1070528"/>
    <lineage>
        <taxon>unclassified sequences</taxon>
        <taxon>metagenomes</taxon>
        <taxon>organismal metagenomes</taxon>
    </lineage>
</organism>
<dbReference type="InterPro" id="IPR003611">
    <property type="entry name" value="NUMOD3"/>
</dbReference>
<gene>
    <name evidence="4" type="ORF">MM415A00110_0077</name>
    <name evidence="2" type="ORF">TM448A02732_0012</name>
    <name evidence="3" type="ORF">TM448B02837_0007</name>
</gene>
<dbReference type="EMBL" id="MT145189">
    <property type="protein sequence ID" value="QJI04756.1"/>
    <property type="molecule type" value="Genomic_DNA"/>
</dbReference>
<sequence length="186" mass="21451">MKERWKEHLYAAFNENNSKRNIKFFNALKKYGAKDWAHEILMTCGSIEKAKQFEIKFIQQYNTYRRGYNSTIGGDGSYCKKHKVSKETRKKISIANSGENNGMFGTNGSKSPKFGRHLSDETKLKISKAQKGKVHSLETIEKMKVSHAYRAISVLYKNVLYPSLSEAVRKTGRNFRTLRKLVTQQT</sequence>
<evidence type="ECO:0000313" key="3">
    <source>
        <dbReference type="EMBL" id="QJI01931.1"/>
    </source>
</evidence>
<feature type="domain" description="Nuclease associated modular" evidence="1">
    <location>
        <begin position="80"/>
        <end position="96"/>
    </location>
</feature>
<dbReference type="AlphaFoldDB" id="A0A6H1ZYA9"/>
<dbReference type="Gene3D" id="3.40.1440.10">
    <property type="entry name" value="GIY-YIG endonuclease"/>
    <property type="match status" value="1"/>
</dbReference>
<feature type="domain" description="Nuclease associated modular" evidence="1">
    <location>
        <begin position="114"/>
        <end position="130"/>
    </location>
</feature>
<dbReference type="Pfam" id="PF07460">
    <property type="entry name" value="NUMOD3"/>
    <property type="match status" value="2"/>
</dbReference>
<dbReference type="EMBL" id="MT144962">
    <property type="protein sequence ID" value="QJI01931.1"/>
    <property type="molecule type" value="Genomic_DNA"/>
</dbReference>
<dbReference type="SUPFAM" id="SSF82771">
    <property type="entry name" value="GIY-YIG endonuclease"/>
    <property type="match status" value="1"/>
</dbReference>
<reference evidence="2" key="1">
    <citation type="submission" date="2020-03" db="EMBL/GenBank/DDBJ databases">
        <title>The deep terrestrial virosphere.</title>
        <authorList>
            <person name="Holmfeldt K."/>
            <person name="Nilsson E."/>
            <person name="Simone D."/>
            <person name="Lopez-Fernandez M."/>
            <person name="Wu X."/>
            <person name="de Brujin I."/>
            <person name="Lundin D."/>
            <person name="Andersson A."/>
            <person name="Bertilsson S."/>
            <person name="Dopson M."/>
        </authorList>
    </citation>
    <scope>NUCLEOTIDE SEQUENCE</scope>
    <source>
        <strain evidence="4">MM415A00110</strain>
        <strain evidence="2">TM448A02732</strain>
        <strain evidence="3">TM448B02837</strain>
    </source>
</reference>
<dbReference type="InterPro" id="IPR035901">
    <property type="entry name" value="GIY-YIG_endonuc_sf"/>
</dbReference>
<name>A0A6H1ZYA9_9ZZZZ</name>
<evidence type="ECO:0000313" key="4">
    <source>
        <dbReference type="EMBL" id="QJI04756.1"/>
    </source>
</evidence>
<proteinExistence type="predicted"/>
<dbReference type="SMART" id="SM00496">
    <property type="entry name" value="IENR2"/>
    <property type="match status" value="3"/>
</dbReference>
<evidence type="ECO:0000259" key="1">
    <source>
        <dbReference type="SMART" id="SM00496"/>
    </source>
</evidence>
<feature type="domain" description="Nuclease associated modular" evidence="1">
    <location>
        <begin position="131"/>
        <end position="147"/>
    </location>
</feature>
<dbReference type="SUPFAM" id="SSF64496">
    <property type="entry name" value="DNA-binding domain of intron-encoded endonucleases"/>
    <property type="match status" value="1"/>
</dbReference>
<protein>
    <recommendedName>
        <fullName evidence="1">Nuclease associated modular domain-containing protein</fullName>
    </recommendedName>
</protein>
<dbReference type="EMBL" id="MT144341">
    <property type="protein sequence ID" value="QJA52459.1"/>
    <property type="molecule type" value="Genomic_DNA"/>
</dbReference>
<evidence type="ECO:0000313" key="2">
    <source>
        <dbReference type="EMBL" id="QJA52459.1"/>
    </source>
</evidence>
<dbReference type="GO" id="GO:0003677">
    <property type="term" value="F:DNA binding"/>
    <property type="evidence" value="ECO:0007669"/>
    <property type="project" value="InterPro"/>
</dbReference>